<dbReference type="VEuPathDB" id="PlasmoDB:PVPCR_0101560"/>
<sequence length="685" mass="76675">MGMKKCVTFREIDELFIDYEDKFNDSYGSYNNYCPVKNGVRKCETNYEKLSAISGHAYTELMQDDEMDLSSEYEPSADFLVMGLSHILYKLSKDPDLSLNDSFTKYLGNPIGGFNHWSILRNKKYFIGSNIGIMSGFYLLFQKVCETINTYETPGVQSYQYINDVAQCYIMYNTLYNFVNQCDPYLRLLDHLKTIYNELIDAVIKDNNYDESLRKQLIKLSPINKTNLGSEFNSKGCKKLHEKLTKKAPQFIRTVIKMLEDDEKRKSGDESQSTEDDEDFDFDFNLDLDDDDNDDDLETLDDTKDDLSIDTDNQNQILDPKQGNPNDGSADGKGDTDNGLLNTGGGQDDRGPGDGSDGDQGSQRDSGDGPGSAPVEKGPQSTSGDPFDAWPSLFNIAFKGIDKLSNTLNFFEKHKKKITEVTETINNLYNTSMSNIKNAYDNSRNFLNSIIDNINSQPEKVDIPSTLGGSQSGSNGTGDGLPTTNDPSPPQKDSPQTPSGTSHTSLPSPDPKDQSSVPQLSQDPPGNQSSDQNNQGGSKIPVANPVVKPENSVTKVKGNETTGIGDIYVLKEYKQIGMSIIVILIPITLAIMYKYLSSGWRKELKRKKNMKKVINSIGGKRSVQIIIKSVDTKKMTNPVINPVHREKKSLLNIYKLMQADPVPFINLFFLLIFFVYKRKLNYLEL</sequence>
<dbReference type="InterPro" id="IPR006477">
    <property type="entry name" value="Yir_bir_cir"/>
</dbReference>
<protein>
    <submittedName>
        <fullName evidence="3">PIR protein CIR protein</fullName>
    </submittedName>
</protein>
<dbReference type="EMBL" id="LR865406">
    <property type="protein sequence ID" value="CAD2095582.1"/>
    <property type="molecule type" value="Genomic_DNA"/>
</dbReference>
<organism evidence="3 4">
    <name type="scientific">Plasmodium vinckei petteri</name>
    <dbReference type="NCBI Taxonomy" id="138298"/>
    <lineage>
        <taxon>Eukaryota</taxon>
        <taxon>Sar</taxon>
        <taxon>Alveolata</taxon>
        <taxon>Apicomplexa</taxon>
        <taxon>Aconoidasida</taxon>
        <taxon>Haemosporida</taxon>
        <taxon>Plasmodiidae</taxon>
        <taxon>Plasmodium</taxon>
        <taxon>Plasmodium (Vinckeia)</taxon>
    </lineage>
</organism>
<feature type="compositionally biased region" description="Polar residues" evidence="1">
    <location>
        <begin position="493"/>
        <end position="507"/>
    </location>
</feature>
<evidence type="ECO:0000313" key="3">
    <source>
        <dbReference type="EMBL" id="CAD2095582.1"/>
    </source>
</evidence>
<feature type="region of interest" description="Disordered" evidence="1">
    <location>
        <begin position="262"/>
        <end position="388"/>
    </location>
</feature>
<evidence type="ECO:0000256" key="1">
    <source>
        <dbReference type="SAM" id="MobiDB-lite"/>
    </source>
</evidence>
<gene>
    <name evidence="3" type="ORF">PVPCR_0101560</name>
</gene>
<keyword evidence="4" id="KW-1185">Reference proteome</keyword>
<keyword evidence="2" id="KW-0472">Membrane</keyword>
<dbReference type="Pfam" id="PF06022">
    <property type="entry name" value="Cir_Bir_Yir"/>
    <property type="match status" value="1"/>
</dbReference>
<feature type="transmembrane region" description="Helical" evidence="2">
    <location>
        <begin position="576"/>
        <end position="596"/>
    </location>
</feature>
<name>A0A6V7SC05_PLAVN</name>
<feature type="compositionally biased region" description="Polar residues" evidence="1">
    <location>
        <begin position="313"/>
        <end position="327"/>
    </location>
</feature>
<keyword evidence="2" id="KW-1133">Transmembrane helix</keyword>
<feature type="transmembrane region" description="Helical" evidence="2">
    <location>
        <begin position="656"/>
        <end position="676"/>
    </location>
</feature>
<evidence type="ECO:0000313" key="4">
    <source>
        <dbReference type="Proteomes" id="UP000515268"/>
    </source>
</evidence>
<dbReference type="OrthoDB" id="373239at2759"/>
<feature type="region of interest" description="Disordered" evidence="1">
    <location>
        <begin position="459"/>
        <end position="553"/>
    </location>
</feature>
<keyword evidence="2" id="KW-0812">Transmembrane</keyword>
<dbReference type="Proteomes" id="UP000515268">
    <property type="component" value="Chromosome PVPCR_01"/>
</dbReference>
<accession>A0A6V7SC05</accession>
<evidence type="ECO:0000256" key="2">
    <source>
        <dbReference type="SAM" id="Phobius"/>
    </source>
</evidence>
<dbReference type="AlphaFoldDB" id="A0A6V7SC05"/>
<proteinExistence type="predicted"/>
<feature type="compositionally biased region" description="Polar residues" evidence="1">
    <location>
        <begin position="514"/>
        <end position="537"/>
    </location>
</feature>
<feature type="compositionally biased region" description="Acidic residues" evidence="1">
    <location>
        <begin position="272"/>
        <end position="300"/>
    </location>
</feature>
<reference evidence="3 4" key="1">
    <citation type="submission" date="2020-08" db="EMBL/GenBank/DDBJ databases">
        <authorList>
            <person name="Ramaprasad A."/>
        </authorList>
    </citation>
    <scope>NUCLEOTIDE SEQUENCE [LARGE SCALE GENOMIC DNA]</scope>
</reference>